<evidence type="ECO:0000313" key="2">
    <source>
        <dbReference type="EMBL" id="RDI54125.1"/>
    </source>
</evidence>
<gene>
    <name evidence="2" type="ORF">DFR68_102249</name>
</gene>
<proteinExistence type="predicted"/>
<keyword evidence="1" id="KW-0472">Membrane</keyword>
<name>A0A370HCL3_9NOCA</name>
<dbReference type="RefSeq" id="WP_211339328.1">
    <property type="nucleotide sequence ID" value="NZ_QQAZ01000002.1"/>
</dbReference>
<accession>A0A370HCL3</accession>
<comment type="caution">
    <text evidence="2">The sequence shown here is derived from an EMBL/GenBank/DDBJ whole genome shotgun (WGS) entry which is preliminary data.</text>
</comment>
<dbReference type="AlphaFoldDB" id="A0A370HCL3"/>
<sequence length="119" mass="11776">MTQIESSSTATGSTVVGHSSATSIFVNGYVPRRRGLVLVLGVLAGFLLTVVWSASFVDSTIGDTVADGLLGHNAKETAITGIGAGVVFAFVSGLAGTFTACNIAVFGAVAPLAGSAGGW</sequence>
<feature type="transmembrane region" description="Helical" evidence="1">
    <location>
        <begin position="77"/>
        <end position="110"/>
    </location>
</feature>
<dbReference type="Proteomes" id="UP000255355">
    <property type="component" value="Unassembled WGS sequence"/>
</dbReference>
<keyword evidence="3" id="KW-1185">Reference proteome</keyword>
<keyword evidence="1" id="KW-1133">Transmembrane helix</keyword>
<reference evidence="2 3" key="1">
    <citation type="submission" date="2018-07" db="EMBL/GenBank/DDBJ databases">
        <title>Genomic Encyclopedia of Type Strains, Phase IV (KMG-IV): sequencing the most valuable type-strain genomes for metagenomic binning, comparative biology and taxonomic classification.</title>
        <authorList>
            <person name="Goeker M."/>
        </authorList>
    </citation>
    <scope>NUCLEOTIDE SEQUENCE [LARGE SCALE GENOMIC DNA]</scope>
    <source>
        <strain evidence="2 3">DSM 44952</strain>
    </source>
</reference>
<feature type="transmembrane region" description="Helical" evidence="1">
    <location>
        <begin position="36"/>
        <end position="57"/>
    </location>
</feature>
<protein>
    <submittedName>
        <fullName evidence="2">Uncharacterized protein</fullName>
    </submittedName>
</protein>
<evidence type="ECO:0000256" key="1">
    <source>
        <dbReference type="SAM" id="Phobius"/>
    </source>
</evidence>
<organism evidence="2 3">
    <name type="scientific">Nocardia mexicana</name>
    <dbReference type="NCBI Taxonomy" id="279262"/>
    <lineage>
        <taxon>Bacteria</taxon>
        <taxon>Bacillati</taxon>
        <taxon>Actinomycetota</taxon>
        <taxon>Actinomycetes</taxon>
        <taxon>Mycobacteriales</taxon>
        <taxon>Nocardiaceae</taxon>
        <taxon>Nocardia</taxon>
    </lineage>
</organism>
<dbReference type="EMBL" id="QQAZ01000002">
    <property type="protein sequence ID" value="RDI54125.1"/>
    <property type="molecule type" value="Genomic_DNA"/>
</dbReference>
<keyword evidence="1" id="KW-0812">Transmembrane</keyword>
<evidence type="ECO:0000313" key="3">
    <source>
        <dbReference type="Proteomes" id="UP000255355"/>
    </source>
</evidence>